<reference evidence="2 3" key="1">
    <citation type="journal article" date="2017" name="Nat. Ecol. Evol.">
        <title>Scallop genome provides insights into evolution of bilaterian karyotype and development.</title>
        <authorList>
            <person name="Wang S."/>
            <person name="Zhang J."/>
            <person name="Jiao W."/>
            <person name="Li J."/>
            <person name="Xun X."/>
            <person name="Sun Y."/>
            <person name="Guo X."/>
            <person name="Huan P."/>
            <person name="Dong B."/>
            <person name="Zhang L."/>
            <person name="Hu X."/>
            <person name="Sun X."/>
            <person name="Wang J."/>
            <person name="Zhao C."/>
            <person name="Wang Y."/>
            <person name="Wang D."/>
            <person name="Huang X."/>
            <person name="Wang R."/>
            <person name="Lv J."/>
            <person name="Li Y."/>
            <person name="Zhang Z."/>
            <person name="Liu B."/>
            <person name="Lu W."/>
            <person name="Hui Y."/>
            <person name="Liang J."/>
            <person name="Zhou Z."/>
            <person name="Hou R."/>
            <person name="Li X."/>
            <person name="Liu Y."/>
            <person name="Li H."/>
            <person name="Ning X."/>
            <person name="Lin Y."/>
            <person name="Zhao L."/>
            <person name="Xing Q."/>
            <person name="Dou J."/>
            <person name="Li Y."/>
            <person name="Mao J."/>
            <person name="Guo H."/>
            <person name="Dou H."/>
            <person name="Li T."/>
            <person name="Mu C."/>
            <person name="Jiang W."/>
            <person name="Fu Q."/>
            <person name="Fu X."/>
            <person name="Miao Y."/>
            <person name="Liu J."/>
            <person name="Yu Q."/>
            <person name="Li R."/>
            <person name="Liao H."/>
            <person name="Li X."/>
            <person name="Kong Y."/>
            <person name="Jiang Z."/>
            <person name="Chourrout D."/>
            <person name="Li R."/>
            <person name="Bao Z."/>
        </authorList>
    </citation>
    <scope>NUCLEOTIDE SEQUENCE [LARGE SCALE GENOMIC DNA]</scope>
    <source>
        <strain evidence="2 3">PY_sf001</strain>
    </source>
</reference>
<gene>
    <name evidence="2" type="ORF">KP79_PYT14991</name>
</gene>
<keyword evidence="3" id="KW-1185">Reference proteome</keyword>
<dbReference type="EMBL" id="NEDP02076735">
    <property type="protein sequence ID" value="OWF35252.1"/>
    <property type="molecule type" value="Genomic_DNA"/>
</dbReference>
<accession>A0A210PFJ0</accession>
<comment type="caution">
    <text evidence="2">The sequence shown here is derived from an EMBL/GenBank/DDBJ whole genome shotgun (WGS) entry which is preliminary data.</text>
</comment>
<evidence type="ECO:0000313" key="3">
    <source>
        <dbReference type="Proteomes" id="UP000242188"/>
    </source>
</evidence>
<evidence type="ECO:0000313" key="2">
    <source>
        <dbReference type="EMBL" id="OWF35252.1"/>
    </source>
</evidence>
<dbReference type="AlphaFoldDB" id="A0A210PFJ0"/>
<proteinExistence type="predicted"/>
<sequence>MNENKPIWCFVDGKIPIFIDKSEDAKFPILTNGRRYKKDSREWLHKTSKNRGKNMKRTVDNKTETMDDHKSYSVENVYDTMDTGKESGGSSPPLNSFGSNADIVEDSIDDTCWRETRQSLSDSSLEDFVPELEEGARPIDPTLIRSPVPKKRERLTISEDFDPECQNNTDPSGQLLVSHSFQSLCSTPRCSPWNETDSEQHLSLQSNVN</sequence>
<dbReference type="Proteomes" id="UP000242188">
    <property type="component" value="Unassembled WGS sequence"/>
</dbReference>
<name>A0A210PFJ0_MIZYE</name>
<feature type="compositionally biased region" description="Polar residues" evidence="1">
    <location>
        <begin position="88"/>
        <end position="99"/>
    </location>
</feature>
<protein>
    <submittedName>
        <fullName evidence="2">Uncharacterized protein</fullName>
    </submittedName>
</protein>
<feature type="region of interest" description="Disordered" evidence="1">
    <location>
        <begin position="80"/>
        <end position="101"/>
    </location>
</feature>
<organism evidence="2 3">
    <name type="scientific">Mizuhopecten yessoensis</name>
    <name type="common">Japanese scallop</name>
    <name type="synonym">Patinopecten yessoensis</name>
    <dbReference type="NCBI Taxonomy" id="6573"/>
    <lineage>
        <taxon>Eukaryota</taxon>
        <taxon>Metazoa</taxon>
        <taxon>Spiralia</taxon>
        <taxon>Lophotrochozoa</taxon>
        <taxon>Mollusca</taxon>
        <taxon>Bivalvia</taxon>
        <taxon>Autobranchia</taxon>
        <taxon>Pteriomorphia</taxon>
        <taxon>Pectinida</taxon>
        <taxon>Pectinoidea</taxon>
        <taxon>Pectinidae</taxon>
        <taxon>Mizuhopecten</taxon>
    </lineage>
</organism>
<evidence type="ECO:0000256" key="1">
    <source>
        <dbReference type="SAM" id="MobiDB-lite"/>
    </source>
</evidence>
<dbReference type="OrthoDB" id="6113194at2759"/>